<evidence type="ECO:0000313" key="3">
    <source>
        <dbReference type="Proteomes" id="UP000670092"/>
    </source>
</evidence>
<dbReference type="GO" id="GO:0006044">
    <property type="term" value="P:N-acetylglucosamine metabolic process"/>
    <property type="evidence" value="ECO:0007669"/>
    <property type="project" value="TreeGrafter"/>
</dbReference>
<evidence type="ECO:0000256" key="1">
    <source>
        <dbReference type="SAM" id="Phobius"/>
    </source>
</evidence>
<keyword evidence="1" id="KW-0472">Membrane</keyword>
<dbReference type="InterPro" id="IPR006813">
    <property type="entry name" value="Glyco_trans_17"/>
</dbReference>
<gene>
    <name evidence="2" type="ORF">I7I52_05332</name>
</gene>
<reference evidence="2 3" key="1">
    <citation type="submission" date="2021-01" db="EMBL/GenBank/DDBJ databases">
        <title>Chromosome-level genome assembly of a human fungal pathogen reveals clustering of transcriptionally co-regulated genes.</title>
        <authorList>
            <person name="Voorhies M."/>
            <person name="Cohen S."/>
            <person name="Shea T.P."/>
            <person name="Petrus S."/>
            <person name="Munoz J.F."/>
            <person name="Poplawski S."/>
            <person name="Goldman W.E."/>
            <person name="Michael T."/>
            <person name="Cuomo C.A."/>
            <person name="Sil A."/>
            <person name="Beyhan S."/>
        </authorList>
    </citation>
    <scope>NUCLEOTIDE SEQUENCE [LARGE SCALE GENOMIC DNA]</scope>
    <source>
        <strain evidence="2 3">G184AR</strain>
    </source>
</reference>
<dbReference type="AlphaFoldDB" id="A0A8H8CYZ6"/>
<evidence type="ECO:0000313" key="2">
    <source>
        <dbReference type="EMBL" id="KAG5293868.1"/>
    </source>
</evidence>
<dbReference type="GO" id="GO:0016020">
    <property type="term" value="C:membrane"/>
    <property type="evidence" value="ECO:0007669"/>
    <property type="project" value="InterPro"/>
</dbReference>
<dbReference type="VEuPathDB" id="FungiDB:I7I52_05332"/>
<dbReference type="Pfam" id="PF04724">
    <property type="entry name" value="Glyco_transf_17"/>
    <property type="match status" value="1"/>
</dbReference>
<keyword evidence="1" id="KW-0812">Transmembrane</keyword>
<name>A0A8H8CYZ6_AJECA</name>
<accession>A0A8H8CYZ6</accession>
<dbReference type="Proteomes" id="UP000670092">
    <property type="component" value="Unassembled WGS sequence"/>
</dbReference>
<keyword evidence="1" id="KW-1133">Transmembrane helix</keyword>
<dbReference type="PANTHER" id="PTHR12224:SF0">
    <property type="entry name" value="BETA-1,4-MANNOSYL-GLYCOPROTEIN 4-BETA-N-ACETYLGLUCOSAMINYLTRANSFERASE"/>
    <property type="match status" value="1"/>
</dbReference>
<dbReference type="GO" id="GO:0003830">
    <property type="term" value="F:beta-1,4-mannosylglycoprotein 4-beta-N-acetylglucosaminyltransferase activity"/>
    <property type="evidence" value="ECO:0007669"/>
    <property type="project" value="InterPro"/>
</dbReference>
<keyword evidence="2" id="KW-0808">Transferase</keyword>
<comment type="caution">
    <text evidence="2">The sequence shown here is derived from an EMBL/GenBank/DDBJ whole genome shotgun (WGS) entry which is preliminary data.</text>
</comment>
<proteinExistence type="predicted"/>
<protein>
    <submittedName>
        <fullName evidence="2">Glycosyl transferase</fullName>
    </submittedName>
</protein>
<dbReference type="PANTHER" id="PTHR12224">
    <property type="entry name" value="BETA-1,4-MANNOSYL-GLYCOPROTEIN BETA-1,4-N-ACETYLGLUCOSAMINYL-TRANSFERASE"/>
    <property type="match status" value="1"/>
</dbReference>
<dbReference type="EMBL" id="JAEVHI010000004">
    <property type="protein sequence ID" value="KAG5293868.1"/>
    <property type="molecule type" value="Genomic_DNA"/>
</dbReference>
<feature type="transmembrane region" description="Helical" evidence="1">
    <location>
        <begin position="12"/>
        <end position="31"/>
    </location>
</feature>
<organism evidence="2 3">
    <name type="scientific">Ajellomyces capsulatus</name>
    <name type="common">Darling's disease fungus</name>
    <name type="synonym">Histoplasma capsulatum</name>
    <dbReference type="NCBI Taxonomy" id="5037"/>
    <lineage>
        <taxon>Eukaryota</taxon>
        <taxon>Fungi</taxon>
        <taxon>Dikarya</taxon>
        <taxon>Ascomycota</taxon>
        <taxon>Pezizomycotina</taxon>
        <taxon>Eurotiomycetes</taxon>
        <taxon>Eurotiomycetidae</taxon>
        <taxon>Onygenales</taxon>
        <taxon>Ajellomycetaceae</taxon>
        <taxon>Histoplasma</taxon>
    </lineage>
</organism>
<dbReference type="OrthoDB" id="6474464at2759"/>
<sequence>MILGPRLGVKPLILYVSIFLLSIVGLYSWIYSSPPQYIGETLQNINHQNGLTKHQANELCGLYNWPVYDPRQGNNQNAPHPARKVYDIFLLNTELDWLEIRLNELNDQVDFFVVVESNTTFTGHPKPLLLTDPSVWAKFARFHHKIIHHIVEGDVKNVRKAFSREKFQRNAGFTQLFPTLGQPNAKSPLALLPATAPQLGDVIIVSDIDEIPRPATVTLLRICSFPRRVNLRSRFYYYSFQWLHKGPDWAHPQATYYEGMENTIKPDDLRKGSILQKLFVPKTDLFNASWHCSSCFATVKEMQTKITSFSHTEYNRPEFMSKEHIVEVVRTGKDLFDRPSQVYQRVQSNLDVPAFLKGEAEKKRFRYMLDRDGKDGGFVDFDSSGN</sequence>